<protein>
    <submittedName>
        <fullName evidence="2">Uncharacterized protein</fullName>
    </submittedName>
</protein>
<proteinExistence type="predicted"/>
<keyword evidence="3" id="KW-1185">Reference proteome</keyword>
<accession>A0A2P6QRD9</accession>
<sequence length="163" mass="17972">MSSRARGRRNRGIKVLQAEKPLLVQKKNKSGGTKPNQPKIIPSPLKKGTKLKGPKISTSPLHKGTKSEESKLSAAPSPSGDNICHVYKYWPRIRDGKPVEPEIYTVSVPAELDMVKLVIAPFPRVKRPDSDFVDDGSDVEPLLSLPEFEDFPTSSPDIFYGPP</sequence>
<dbReference type="Gramene" id="PRQ36754">
    <property type="protein sequence ID" value="PRQ36754"/>
    <property type="gene ID" value="RchiOBHm_Chr4g0395071"/>
</dbReference>
<feature type="region of interest" description="Disordered" evidence="1">
    <location>
        <begin position="1"/>
        <end position="79"/>
    </location>
</feature>
<organism evidence="2 3">
    <name type="scientific">Rosa chinensis</name>
    <name type="common">China rose</name>
    <dbReference type="NCBI Taxonomy" id="74649"/>
    <lineage>
        <taxon>Eukaryota</taxon>
        <taxon>Viridiplantae</taxon>
        <taxon>Streptophyta</taxon>
        <taxon>Embryophyta</taxon>
        <taxon>Tracheophyta</taxon>
        <taxon>Spermatophyta</taxon>
        <taxon>Magnoliopsida</taxon>
        <taxon>eudicotyledons</taxon>
        <taxon>Gunneridae</taxon>
        <taxon>Pentapetalae</taxon>
        <taxon>rosids</taxon>
        <taxon>fabids</taxon>
        <taxon>Rosales</taxon>
        <taxon>Rosaceae</taxon>
        <taxon>Rosoideae</taxon>
        <taxon>Rosoideae incertae sedis</taxon>
        <taxon>Rosa</taxon>
    </lineage>
</organism>
<feature type="region of interest" description="Disordered" evidence="1">
    <location>
        <begin position="144"/>
        <end position="163"/>
    </location>
</feature>
<dbReference type="AlphaFoldDB" id="A0A2P6QRD9"/>
<evidence type="ECO:0000256" key="1">
    <source>
        <dbReference type="SAM" id="MobiDB-lite"/>
    </source>
</evidence>
<feature type="compositionally biased region" description="Basic residues" evidence="1">
    <location>
        <begin position="1"/>
        <end position="12"/>
    </location>
</feature>
<evidence type="ECO:0000313" key="3">
    <source>
        <dbReference type="Proteomes" id="UP000238479"/>
    </source>
</evidence>
<reference evidence="2 3" key="1">
    <citation type="journal article" date="2018" name="Nat. Genet.">
        <title>The Rosa genome provides new insights in the design of modern roses.</title>
        <authorList>
            <person name="Bendahmane M."/>
        </authorList>
    </citation>
    <scope>NUCLEOTIDE SEQUENCE [LARGE SCALE GENOMIC DNA]</scope>
    <source>
        <strain evidence="3">cv. Old Blush</strain>
    </source>
</reference>
<dbReference type="EMBL" id="PDCK01000042">
    <property type="protein sequence ID" value="PRQ36754.1"/>
    <property type="molecule type" value="Genomic_DNA"/>
</dbReference>
<gene>
    <name evidence="2" type="ORF">RchiOBHm_Chr4g0395071</name>
</gene>
<name>A0A2P6QRD9_ROSCH</name>
<evidence type="ECO:0000313" key="2">
    <source>
        <dbReference type="EMBL" id="PRQ36754.1"/>
    </source>
</evidence>
<dbReference type="Proteomes" id="UP000238479">
    <property type="component" value="Chromosome 4"/>
</dbReference>
<comment type="caution">
    <text evidence="2">The sequence shown here is derived from an EMBL/GenBank/DDBJ whole genome shotgun (WGS) entry which is preliminary data.</text>
</comment>